<dbReference type="PROSITE" id="PS50103">
    <property type="entry name" value="ZF_C3H1"/>
    <property type="match status" value="1"/>
</dbReference>
<dbReference type="InterPro" id="IPR036855">
    <property type="entry name" value="Znf_CCCH_sf"/>
</dbReference>
<dbReference type="AlphaFoldDB" id="A0A1A0HJW7"/>
<feature type="non-terminal residue" evidence="7">
    <location>
        <position position="1"/>
    </location>
</feature>
<dbReference type="RefSeq" id="XP_018714796.1">
    <property type="nucleotide sequence ID" value="XM_018854917.1"/>
</dbReference>
<dbReference type="GO" id="GO:0003723">
    <property type="term" value="F:RNA binding"/>
    <property type="evidence" value="ECO:0007669"/>
    <property type="project" value="InterPro"/>
</dbReference>
<dbReference type="InterPro" id="IPR039136">
    <property type="entry name" value="NUFIP1-like"/>
</dbReference>
<evidence type="ECO:0000256" key="4">
    <source>
        <dbReference type="PROSITE-ProRule" id="PRU00723"/>
    </source>
</evidence>
<dbReference type="Proteomes" id="UP000092555">
    <property type="component" value="Unassembled WGS sequence"/>
</dbReference>
<feature type="zinc finger region" description="C3H1-type" evidence="4">
    <location>
        <begin position="53"/>
        <end position="81"/>
    </location>
</feature>
<protein>
    <recommendedName>
        <fullName evidence="6">C3H1-type domain-containing protein</fullName>
    </recommendedName>
</protein>
<evidence type="ECO:0000313" key="8">
    <source>
        <dbReference type="Proteomes" id="UP000092555"/>
    </source>
</evidence>
<feature type="non-terminal residue" evidence="7">
    <location>
        <position position="157"/>
    </location>
</feature>
<dbReference type="OrthoDB" id="273070at2759"/>
<evidence type="ECO:0000256" key="5">
    <source>
        <dbReference type="SAM" id="MobiDB-lite"/>
    </source>
</evidence>
<accession>A0A1A0HJW7</accession>
<evidence type="ECO:0000259" key="6">
    <source>
        <dbReference type="PROSITE" id="PS50103"/>
    </source>
</evidence>
<dbReference type="Pfam" id="PF00642">
    <property type="entry name" value="zf-CCCH"/>
    <property type="match status" value="1"/>
</dbReference>
<feature type="domain" description="C3H1-type" evidence="6">
    <location>
        <begin position="53"/>
        <end position="81"/>
    </location>
</feature>
<evidence type="ECO:0000256" key="3">
    <source>
        <dbReference type="ARBA" id="ARBA00022833"/>
    </source>
</evidence>
<keyword evidence="2 4" id="KW-0863">Zinc-finger</keyword>
<dbReference type="PANTHER" id="PTHR13309:SF0">
    <property type="entry name" value="FMR1-INTERACTING PROTEIN NUFIP1"/>
    <property type="match status" value="1"/>
</dbReference>
<dbReference type="PANTHER" id="PTHR13309">
    <property type="entry name" value="NUCLEAR FRAGILE X MENTAL RETARDATION PROTEIN INTERACTING PROTEIN 1"/>
    <property type="match status" value="1"/>
</dbReference>
<dbReference type="GO" id="GO:0005634">
    <property type="term" value="C:nucleus"/>
    <property type="evidence" value="ECO:0007669"/>
    <property type="project" value="TreeGrafter"/>
</dbReference>
<dbReference type="Pfam" id="PF10453">
    <property type="entry name" value="NUFIP1"/>
    <property type="match status" value="1"/>
</dbReference>
<sequence length="157" mass="18119">EPVFIEGTNISLQTEEDIARWIAERRKKWPTRKNVEAKTQDQKEKAPEKEQLLSKLNICKFYARNKRCKFGTKCRNVHESGTGQNHQATASQNTSSTRKMINGVLVNIPQRYKKEVQGAGSLFTKLVQRDLYEHENNVIVDFIQYLDSQGVINHDVT</sequence>
<reference evidence="7 8" key="1">
    <citation type="submission" date="2016-05" db="EMBL/GenBank/DDBJ databases">
        <title>Comparative genomics of biotechnologically important yeasts.</title>
        <authorList>
            <consortium name="DOE Joint Genome Institute"/>
            <person name="Riley R."/>
            <person name="Haridas S."/>
            <person name="Wolfe K.H."/>
            <person name="Lopes M.R."/>
            <person name="Hittinger C.T."/>
            <person name="Goker M."/>
            <person name="Salamov A."/>
            <person name="Wisecaver J."/>
            <person name="Long T.M."/>
            <person name="Aerts A.L."/>
            <person name="Barry K."/>
            <person name="Choi C."/>
            <person name="Clum A."/>
            <person name="Coughlan A.Y."/>
            <person name="Deshpande S."/>
            <person name="Douglass A.P."/>
            <person name="Hanson S.J."/>
            <person name="Klenk H.-P."/>
            <person name="LaButti K."/>
            <person name="Lapidus A."/>
            <person name="Lindquist E."/>
            <person name="Lipzen A."/>
            <person name="Meier-kolthoff J.P."/>
            <person name="Ohm R.A."/>
            <person name="Otillar R.P."/>
            <person name="Pangilinan J."/>
            <person name="Peng Y."/>
            <person name="Rokas A."/>
            <person name="Rosa C.A."/>
            <person name="Scheuner C."/>
            <person name="Sibirny A.A."/>
            <person name="Slot J.C."/>
            <person name="Stielow J.B."/>
            <person name="Sun H."/>
            <person name="Kurtzman C.P."/>
            <person name="Blackwell M."/>
            <person name="Grigoriev I.V."/>
            <person name="Jeffries T.W."/>
        </authorList>
    </citation>
    <scope>NUCLEOTIDE SEQUENCE [LARGE SCALE GENOMIC DNA]</scope>
    <source>
        <strain evidence="7 8">NRRL YB-4993</strain>
    </source>
</reference>
<dbReference type="GeneID" id="30027893"/>
<dbReference type="EMBL" id="LXTC01000001">
    <property type="protein sequence ID" value="OBA24315.1"/>
    <property type="molecule type" value="Genomic_DNA"/>
</dbReference>
<feature type="compositionally biased region" description="Basic and acidic residues" evidence="5">
    <location>
        <begin position="33"/>
        <end position="48"/>
    </location>
</feature>
<dbReference type="GO" id="GO:0000492">
    <property type="term" value="P:box C/D snoRNP assembly"/>
    <property type="evidence" value="ECO:0007669"/>
    <property type="project" value="TreeGrafter"/>
</dbReference>
<evidence type="ECO:0000313" key="7">
    <source>
        <dbReference type="EMBL" id="OBA24315.1"/>
    </source>
</evidence>
<gene>
    <name evidence="7" type="ORF">METBIDRAFT_19983</name>
</gene>
<keyword evidence="8" id="KW-1185">Reference proteome</keyword>
<dbReference type="InterPro" id="IPR000571">
    <property type="entry name" value="Znf_CCCH"/>
</dbReference>
<keyword evidence="3 4" id="KW-0862">Zinc</keyword>
<evidence type="ECO:0000256" key="2">
    <source>
        <dbReference type="ARBA" id="ARBA00022771"/>
    </source>
</evidence>
<name>A0A1A0HJW7_9ASCO</name>
<keyword evidence="1 4" id="KW-0479">Metal-binding</keyword>
<dbReference type="InterPro" id="IPR019496">
    <property type="entry name" value="NUFIP1_cons_dom"/>
</dbReference>
<dbReference type="Gene3D" id="4.10.1000.10">
    <property type="entry name" value="Zinc finger, CCCH-type"/>
    <property type="match status" value="1"/>
</dbReference>
<dbReference type="STRING" id="869754.A0A1A0HJW7"/>
<evidence type="ECO:0000256" key="1">
    <source>
        <dbReference type="ARBA" id="ARBA00022723"/>
    </source>
</evidence>
<organism evidence="7 8">
    <name type="scientific">Metschnikowia bicuspidata var. bicuspidata NRRL YB-4993</name>
    <dbReference type="NCBI Taxonomy" id="869754"/>
    <lineage>
        <taxon>Eukaryota</taxon>
        <taxon>Fungi</taxon>
        <taxon>Dikarya</taxon>
        <taxon>Ascomycota</taxon>
        <taxon>Saccharomycotina</taxon>
        <taxon>Pichiomycetes</taxon>
        <taxon>Metschnikowiaceae</taxon>
        <taxon>Metschnikowia</taxon>
    </lineage>
</organism>
<dbReference type="GO" id="GO:0008270">
    <property type="term" value="F:zinc ion binding"/>
    <property type="evidence" value="ECO:0007669"/>
    <property type="project" value="UniProtKB-KW"/>
</dbReference>
<feature type="region of interest" description="Disordered" evidence="5">
    <location>
        <begin position="29"/>
        <end position="48"/>
    </location>
</feature>
<proteinExistence type="predicted"/>
<dbReference type="SMART" id="SM00356">
    <property type="entry name" value="ZnF_C3H1"/>
    <property type="match status" value="1"/>
</dbReference>
<comment type="caution">
    <text evidence="7">The sequence shown here is derived from an EMBL/GenBank/DDBJ whole genome shotgun (WGS) entry which is preliminary data.</text>
</comment>
<dbReference type="SUPFAM" id="SSF90229">
    <property type="entry name" value="CCCH zinc finger"/>
    <property type="match status" value="1"/>
</dbReference>